<dbReference type="Proteomes" id="UP000480303">
    <property type="component" value="Unassembled WGS sequence"/>
</dbReference>
<dbReference type="InterPro" id="IPR049874">
    <property type="entry name" value="ROK_cs"/>
</dbReference>
<dbReference type="SUPFAM" id="SSF53067">
    <property type="entry name" value="Actin-like ATPase domain"/>
    <property type="match status" value="1"/>
</dbReference>
<evidence type="ECO:0000256" key="7">
    <source>
        <dbReference type="ARBA" id="ARBA00022840"/>
    </source>
</evidence>
<keyword evidence="6 9" id="KW-0418">Kinase</keyword>
<evidence type="ECO:0000256" key="6">
    <source>
        <dbReference type="ARBA" id="ARBA00022777"/>
    </source>
</evidence>
<evidence type="ECO:0000256" key="3">
    <source>
        <dbReference type="ARBA" id="ARBA00014701"/>
    </source>
</evidence>
<evidence type="ECO:0000256" key="1">
    <source>
        <dbReference type="ARBA" id="ARBA00006479"/>
    </source>
</evidence>
<comment type="caution">
    <text evidence="9">The sequence shown here is derived from an EMBL/GenBank/DDBJ whole genome shotgun (WGS) entry which is preliminary data.</text>
</comment>
<evidence type="ECO:0000313" key="9">
    <source>
        <dbReference type="EMBL" id="GFH43223.1"/>
    </source>
</evidence>
<dbReference type="InterPro" id="IPR000600">
    <property type="entry name" value="ROK"/>
</dbReference>
<dbReference type="GO" id="GO:0004340">
    <property type="term" value="F:glucokinase activity"/>
    <property type="evidence" value="ECO:0007669"/>
    <property type="project" value="UniProtKB-EC"/>
</dbReference>
<evidence type="ECO:0000256" key="4">
    <source>
        <dbReference type="ARBA" id="ARBA00022679"/>
    </source>
</evidence>
<protein>
    <recommendedName>
        <fullName evidence="3">Glucokinase</fullName>
        <ecNumber evidence="2">2.7.1.2</ecNumber>
    </recommendedName>
    <alternativeName>
        <fullName evidence="8">Glucose kinase</fullName>
    </alternativeName>
</protein>
<comment type="similarity">
    <text evidence="1">Belongs to the ROK (NagC/XylR) family.</text>
</comment>
<keyword evidence="10" id="KW-1185">Reference proteome</keyword>
<evidence type="ECO:0000256" key="5">
    <source>
        <dbReference type="ARBA" id="ARBA00022741"/>
    </source>
</evidence>
<dbReference type="GO" id="GO:0005737">
    <property type="term" value="C:cytoplasm"/>
    <property type="evidence" value="ECO:0007669"/>
    <property type="project" value="InterPro"/>
</dbReference>
<dbReference type="PROSITE" id="PS01125">
    <property type="entry name" value="ROK"/>
    <property type="match status" value="1"/>
</dbReference>
<dbReference type="GO" id="GO:0006096">
    <property type="term" value="P:glycolytic process"/>
    <property type="evidence" value="ECO:0007669"/>
    <property type="project" value="InterPro"/>
</dbReference>
<dbReference type="Gene3D" id="3.30.420.40">
    <property type="match status" value="2"/>
</dbReference>
<dbReference type="RefSeq" id="WP_172209659.1">
    <property type="nucleotide sequence ID" value="NZ_BLLI01000066.1"/>
</dbReference>
<organism evidence="9 10">
    <name type="scientific">Pseudolactococcus hodotermopsidis</name>
    <dbReference type="NCBI Taxonomy" id="2709157"/>
    <lineage>
        <taxon>Bacteria</taxon>
        <taxon>Bacillati</taxon>
        <taxon>Bacillota</taxon>
        <taxon>Bacilli</taxon>
        <taxon>Lactobacillales</taxon>
        <taxon>Streptococcaceae</taxon>
        <taxon>Pseudolactococcus</taxon>
    </lineage>
</organism>
<sequence length="327" mass="33835">MTKKIIGIDLGGTTIKFGILTVAGEIQDKWAIETNIIGSGKRIVPDIVASINHRLDLYQLDKSDFLGIGMGSPGSVDINENTVVGAYNLGWETLQEVGKEVEAGVGLAFAIDNDANVAALGERWVGAGENNPDVIFMTLGTGVGGGIIAAGQLIHGVAGAAGEIGHVTVDTSATAFECTCGKKGCLETVASATGIVRVARQLAEKYEGDSAVKAAIDNGSAVTSKDIFMAAENGDKFADSVVETVCQYLGLASGNLANTLNPDSIVIGGGVSAAGEFLRLRVEKYFNLYTFPQVRHSTKIKIAELGNDAGIIGAASLALKFAENEVA</sequence>
<dbReference type="GO" id="GO:0005524">
    <property type="term" value="F:ATP binding"/>
    <property type="evidence" value="ECO:0007669"/>
    <property type="project" value="UniProtKB-KW"/>
</dbReference>
<dbReference type="AlphaFoldDB" id="A0A6A0BEU8"/>
<gene>
    <name evidence="9" type="primary">glcK</name>
    <name evidence="9" type="ORF">Hs30E_17740</name>
</gene>
<keyword evidence="4" id="KW-0808">Transferase</keyword>
<keyword evidence="5" id="KW-0547">Nucleotide-binding</keyword>
<dbReference type="EMBL" id="BLLI01000066">
    <property type="protein sequence ID" value="GFH43223.1"/>
    <property type="molecule type" value="Genomic_DNA"/>
</dbReference>
<evidence type="ECO:0000256" key="2">
    <source>
        <dbReference type="ARBA" id="ARBA00012323"/>
    </source>
</evidence>
<keyword evidence="7" id="KW-0067">ATP-binding</keyword>
<dbReference type="PANTHER" id="PTHR18964:SF149">
    <property type="entry name" value="BIFUNCTIONAL UDP-N-ACETYLGLUCOSAMINE 2-EPIMERASE_N-ACETYLMANNOSAMINE KINASE"/>
    <property type="match status" value="1"/>
</dbReference>
<reference evidence="9 10" key="1">
    <citation type="submission" date="2020-02" db="EMBL/GenBank/DDBJ databases">
        <title>Draft genome sequence of Lactococcus sp. Hs30E4-3.</title>
        <authorList>
            <person name="Noda S."/>
            <person name="Yuki M."/>
            <person name="Ohkuma M."/>
        </authorList>
    </citation>
    <scope>NUCLEOTIDE SEQUENCE [LARGE SCALE GENOMIC DNA]</scope>
    <source>
        <strain evidence="9 10">Hs30E4-3</strain>
    </source>
</reference>
<dbReference type="InterPro" id="IPR004654">
    <property type="entry name" value="ROK_glcA"/>
</dbReference>
<dbReference type="Pfam" id="PF00480">
    <property type="entry name" value="ROK"/>
    <property type="match status" value="1"/>
</dbReference>
<dbReference type="PANTHER" id="PTHR18964">
    <property type="entry name" value="ROK (REPRESSOR, ORF, KINASE) FAMILY"/>
    <property type="match status" value="1"/>
</dbReference>
<proteinExistence type="inferred from homology"/>
<evidence type="ECO:0000256" key="8">
    <source>
        <dbReference type="ARBA" id="ARBA00032386"/>
    </source>
</evidence>
<accession>A0A6A0BEU8</accession>
<dbReference type="EC" id="2.7.1.2" evidence="2"/>
<name>A0A6A0BEU8_9LACT</name>
<dbReference type="NCBIfam" id="TIGR00744">
    <property type="entry name" value="ROK_glcA_fam"/>
    <property type="match status" value="1"/>
</dbReference>
<evidence type="ECO:0000313" key="10">
    <source>
        <dbReference type="Proteomes" id="UP000480303"/>
    </source>
</evidence>
<dbReference type="InterPro" id="IPR043129">
    <property type="entry name" value="ATPase_NBD"/>
</dbReference>